<reference evidence="2" key="1">
    <citation type="submission" date="2013-02" db="EMBL/GenBank/DDBJ databases">
        <title>The complete genome sequence of Corynebacterium casei LMG S-19264 (=DSM 44701).</title>
        <authorList>
            <person name="Ruckert C."/>
            <person name="Albersmeier A."/>
            <person name="Kalinowski J."/>
        </authorList>
    </citation>
    <scope>NUCLEOTIDE SEQUENCE [LARGE SCALE GENOMIC DNA]</scope>
    <source>
        <strain evidence="2">LMG S-19264</strain>
    </source>
</reference>
<name>A0ABM5PS15_9CORY</name>
<dbReference type="InterPro" id="IPR040442">
    <property type="entry name" value="Pyrv_kinase-like_dom_sf"/>
</dbReference>
<dbReference type="Gene3D" id="3.20.20.60">
    <property type="entry name" value="Phosphoenolpyruvate-binding domains"/>
    <property type="match status" value="1"/>
</dbReference>
<gene>
    <name evidence="1" type="ORF">CCASEI_10925</name>
</gene>
<dbReference type="Proteomes" id="UP000019226">
    <property type="component" value="Chromosome"/>
</dbReference>
<evidence type="ECO:0000313" key="1">
    <source>
        <dbReference type="EMBL" id="AHI20740.1"/>
    </source>
</evidence>
<accession>A0ABM5PS15</accession>
<protein>
    <submittedName>
        <fullName evidence="1">Aldolase</fullName>
    </submittedName>
</protein>
<sequence length="53" mass="5782">MVHDNDLIAAIHTPNGETARQRASQGFTFITLASDLTHLEQAARDHLAKARGN</sequence>
<evidence type="ECO:0000313" key="2">
    <source>
        <dbReference type="Proteomes" id="UP000019226"/>
    </source>
</evidence>
<organism evidence="1 2">
    <name type="scientific">Corynebacterium casei LMG S-19264</name>
    <dbReference type="NCBI Taxonomy" id="1285583"/>
    <lineage>
        <taxon>Bacteria</taxon>
        <taxon>Bacillati</taxon>
        <taxon>Actinomycetota</taxon>
        <taxon>Actinomycetes</taxon>
        <taxon>Mycobacteriales</taxon>
        <taxon>Corynebacteriaceae</taxon>
        <taxon>Corynebacterium</taxon>
    </lineage>
</organism>
<proteinExistence type="predicted"/>
<keyword evidence="2" id="KW-1185">Reference proteome</keyword>
<dbReference type="EMBL" id="CP004350">
    <property type="protein sequence ID" value="AHI20740.1"/>
    <property type="molecule type" value="Genomic_DNA"/>
</dbReference>